<gene>
    <name evidence="1" type="ORF">NAPIS_ORF00213</name>
</gene>
<dbReference type="OrthoDB" id="2193379at2759"/>
<reference evidence="1 2" key="1">
    <citation type="journal article" date="2013" name="BMC Genomics">
        <title>Genome sequencing and comparative genomics of honey bee microsporidia, Nosema apis reveal novel insights into host-parasite interactions.</title>
        <authorList>
            <person name="Chen Yp."/>
            <person name="Pettis J.S."/>
            <person name="Zhao Y."/>
            <person name="Liu X."/>
            <person name="Tallon L.J."/>
            <person name="Sadzewicz L.D."/>
            <person name="Li R."/>
            <person name="Zheng H."/>
            <person name="Huang S."/>
            <person name="Zhang X."/>
            <person name="Hamilton M.C."/>
            <person name="Pernal S.F."/>
            <person name="Melathopoulos A.P."/>
            <person name="Yan X."/>
            <person name="Evans J.D."/>
        </authorList>
    </citation>
    <scope>NUCLEOTIDE SEQUENCE [LARGE SCALE GENOMIC DNA]</scope>
    <source>
        <strain evidence="1 2">BRL 01</strain>
    </source>
</reference>
<protein>
    <submittedName>
        <fullName evidence="1">Uncharacterized protein</fullName>
    </submittedName>
</protein>
<evidence type="ECO:0000313" key="1">
    <source>
        <dbReference type="EMBL" id="EQB62206.1"/>
    </source>
</evidence>
<dbReference type="EMBL" id="KE646953">
    <property type="protein sequence ID" value="EQB62206.1"/>
    <property type="molecule type" value="Genomic_DNA"/>
</dbReference>
<dbReference type="PANTHER" id="PTHR35450">
    <property type="entry name" value="REVERSE TRANSCRIPTASE DOMAIN-CONTAINING PROTEIN"/>
    <property type="match status" value="1"/>
</dbReference>
<dbReference type="AlphaFoldDB" id="T0MGE9"/>
<dbReference type="Proteomes" id="UP000053780">
    <property type="component" value="Unassembled WGS sequence"/>
</dbReference>
<name>T0MGE9_9MICR</name>
<keyword evidence="2" id="KW-1185">Reference proteome</keyword>
<dbReference type="PANTHER" id="PTHR35450:SF2">
    <property type="entry name" value="REVERSE TRANSCRIPTASE DOMAIN-CONTAINING PROTEIN"/>
    <property type="match status" value="1"/>
</dbReference>
<organism evidence="1 2">
    <name type="scientific">Vairimorpha apis BRL 01</name>
    <dbReference type="NCBI Taxonomy" id="1037528"/>
    <lineage>
        <taxon>Eukaryota</taxon>
        <taxon>Fungi</taxon>
        <taxon>Fungi incertae sedis</taxon>
        <taxon>Microsporidia</taxon>
        <taxon>Nosematidae</taxon>
        <taxon>Vairimorpha</taxon>
    </lineage>
</organism>
<dbReference type="HOGENOM" id="CLU_162835_0_0_1"/>
<accession>T0MGE9</accession>
<sequence length="135" mass="15637">MVVTSDLSFVENDAVILEGHQGYKYLGITEYASSIIKRETFDIVRDEILARVEKLCKTKLNGKNILRAINEHAVLVINYHIELVKLEPEDFRSLDHDIRQVLTNYQVHLQPACKERLYLPRAEMGRGLVNIEHYS</sequence>
<dbReference type="VEuPathDB" id="MicrosporidiaDB:NAPIS_ORF00213"/>
<proteinExistence type="predicted"/>
<evidence type="ECO:0000313" key="2">
    <source>
        <dbReference type="Proteomes" id="UP000053780"/>
    </source>
</evidence>